<evidence type="ECO:0000256" key="5">
    <source>
        <dbReference type="SAM" id="SignalP"/>
    </source>
</evidence>
<evidence type="ECO:0000259" key="6">
    <source>
        <dbReference type="PROSITE" id="PS51935"/>
    </source>
</evidence>
<evidence type="ECO:0000313" key="8">
    <source>
        <dbReference type="Proteomes" id="UP001597541"/>
    </source>
</evidence>
<accession>A0ABW5PHM2</accession>
<keyword evidence="8" id="KW-1185">Reference proteome</keyword>
<sequence length="164" mass="18002">MKTHLKKKIGKTMLALALALSVGVGSEAAFTPHKAEAAVSKASQIIATGKKYLGVRYQFGAPTGSTRSFDCSSFTQYVYKKHGIKLPRSSRDQAKSGRYVSRSNLKPGDLIFSDTNRDGRINHVSIYIGNNKLLHTYRVGVGVTISKFSGSIWSKTYKTARRVI</sequence>
<dbReference type="Proteomes" id="UP001597541">
    <property type="component" value="Unassembled WGS sequence"/>
</dbReference>
<dbReference type="SUPFAM" id="SSF54001">
    <property type="entry name" value="Cysteine proteinases"/>
    <property type="match status" value="1"/>
</dbReference>
<dbReference type="InterPro" id="IPR051202">
    <property type="entry name" value="Peptidase_C40"/>
</dbReference>
<keyword evidence="3" id="KW-0378">Hydrolase</keyword>
<gene>
    <name evidence="7" type="ORF">ACFSUF_17030</name>
</gene>
<dbReference type="RefSeq" id="WP_377604624.1">
    <property type="nucleotide sequence ID" value="NZ_JBHUME010000010.1"/>
</dbReference>
<organism evidence="7 8">
    <name type="scientific">Paenibacillus gansuensis</name>
    <dbReference type="NCBI Taxonomy" id="306542"/>
    <lineage>
        <taxon>Bacteria</taxon>
        <taxon>Bacillati</taxon>
        <taxon>Bacillota</taxon>
        <taxon>Bacilli</taxon>
        <taxon>Bacillales</taxon>
        <taxon>Paenibacillaceae</taxon>
        <taxon>Paenibacillus</taxon>
    </lineage>
</organism>
<dbReference type="EMBL" id="JBHUME010000010">
    <property type="protein sequence ID" value="MFD2614113.1"/>
    <property type="molecule type" value="Genomic_DNA"/>
</dbReference>
<comment type="caution">
    <text evidence="7">The sequence shown here is derived from an EMBL/GenBank/DDBJ whole genome shotgun (WGS) entry which is preliminary data.</text>
</comment>
<name>A0ABW5PHM2_9BACL</name>
<dbReference type="Pfam" id="PF00877">
    <property type="entry name" value="NLPC_P60"/>
    <property type="match status" value="1"/>
</dbReference>
<feature type="domain" description="NlpC/P60" evidence="6">
    <location>
        <begin position="39"/>
        <end position="164"/>
    </location>
</feature>
<proteinExistence type="inferred from homology"/>
<dbReference type="InterPro" id="IPR000064">
    <property type="entry name" value="NLP_P60_dom"/>
</dbReference>
<dbReference type="PROSITE" id="PS51935">
    <property type="entry name" value="NLPC_P60"/>
    <property type="match status" value="1"/>
</dbReference>
<evidence type="ECO:0000313" key="7">
    <source>
        <dbReference type="EMBL" id="MFD2614113.1"/>
    </source>
</evidence>
<evidence type="ECO:0000256" key="3">
    <source>
        <dbReference type="ARBA" id="ARBA00022801"/>
    </source>
</evidence>
<dbReference type="PANTHER" id="PTHR47053:SF1">
    <property type="entry name" value="MUREIN DD-ENDOPEPTIDASE MEPH-RELATED"/>
    <property type="match status" value="1"/>
</dbReference>
<evidence type="ECO:0000256" key="1">
    <source>
        <dbReference type="ARBA" id="ARBA00007074"/>
    </source>
</evidence>
<comment type="similarity">
    <text evidence="1">Belongs to the peptidase C40 family.</text>
</comment>
<feature type="signal peptide" evidence="5">
    <location>
        <begin position="1"/>
        <end position="28"/>
    </location>
</feature>
<keyword evidence="2" id="KW-0645">Protease</keyword>
<evidence type="ECO:0000256" key="4">
    <source>
        <dbReference type="ARBA" id="ARBA00022807"/>
    </source>
</evidence>
<evidence type="ECO:0000256" key="2">
    <source>
        <dbReference type="ARBA" id="ARBA00022670"/>
    </source>
</evidence>
<dbReference type="Gene3D" id="3.90.1720.10">
    <property type="entry name" value="endopeptidase domain like (from Nostoc punctiforme)"/>
    <property type="match status" value="1"/>
</dbReference>
<feature type="chain" id="PRO_5047384301" evidence="5">
    <location>
        <begin position="29"/>
        <end position="164"/>
    </location>
</feature>
<reference evidence="8" key="1">
    <citation type="journal article" date="2019" name="Int. J. Syst. Evol. Microbiol.">
        <title>The Global Catalogue of Microorganisms (GCM) 10K type strain sequencing project: providing services to taxonomists for standard genome sequencing and annotation.</title>
        <authorList>
            <consortium name="The Broad Institute Genomics Platform"/>
            <consortium name="The Broad Institute Genome Sequencing Center for Infectious Disease"/>
            <person name="Wu L."/>
            <person name="Ma J."/>
        </authorList>
    </citation>
    <scope>NUCLEOTIDE SEQUENCE [LARGE SCALE GENOMIC DNA]</scope>
    <source>
        <strain evidence="8">KCTC 3950</strain>
    </source>
</reference>
<protein>
    <submittedName>
        <fullName evidence="7">C40 family peptidase</fullName>
    </submittedName>
</protein>
<dbReference type="InterPro" id="IPR038765">
    <property type="entry name" value="Papain-like_cys_pep_sf"/>
</dbReference>
<keyword evidence="4" id="KW-0788">Thiol protease</keyword>
<dbReference type="PANTHER" id="PTHR47053">
    <property type="entry name" value="MUREIN DD-ENDOPEPTIDASE MEPH-RELATED"/>
    <property type="match status" value="1"/>
</dbReference>
<keyword evidence="5" id="KW-0732">Signal</keyword>